<dbReference type="EC" id="5.4.99.5" evidence="1 2"/>
<evidence type="ECO:0000313" key="4">
    <source>
        <dbReference type="Proteomes" id="UP001203665"/>
    </source>
</evidence>
<dbReference type="Proteomes" id="UP001203665">
    <property type="component" value="Unassembled WGS sequence"/>
</dbReference>
<keyword evidence="2" id="KW-0057">Aromatic amino acid biosynthesis</keyword>
<evidence type="ECO:0000256" key="2">
    <source>
        <dbReference type="PROSITE-ProRule" id="PRU00514"/>
    </source>
</evidence>
<comment type="caution">
    <text evidence="3">The sequence shown here is derived from an EMBL/GenBank/DDBJ whole genome shotgun (WGS) entry which is preliminary data.</text>
</comment>
<proteinExistence type="predicted"/>
<accession>A0ABT0XG63</accession>
<dbReference type="NCBIfam" id="TIGR01796">
    <property type="entry name" value="CM_mono_aroH"/>
    <property type="match status" value="1"/>
</dbReference>
<dbReference type="Pfam" id="PF07736">
    <property type="entry name" value="CM_1"/>
    <property type="match status" value="1"/>
</dbReference>
<dbReference type="Gene3D" id="3.30.1330.40">
    <property type="entry name" value="RutC-like"/>
    <property type="match status" value="1"/>
</dbReference>
<dbReference type="SUPFAM" id="SSF55298">
    <property type="entry name" value="YjgF-like"/>
    <property type="match status" value="1"/>
</dbReference>
<sequence length="125" mass="13822">MVRGIRGATTVINNNESQILNETESLFLAIADQNDIDPEDVAQVLITVTGDIDAAFPAKAMRRLEGWDFVPVTCAQEINVPGGMPLCIRILMTVNTEKSQREINHIYLNDAVKLRPDLVKSKVDS</sequence>
<keyword evidence="4" id="KW-1185">Reference proteome</keyword>
<dbReference type="PIRSF" id="PIRSF005965">
    <property type="entry name" value="Chor_mut_AroH"/>
    <property type="match status" value="1"/>
</dbReference>
<dbReference type="PANTHER" id="PTHR21164">
    <property type="entry name" value="CHORISMATE MUTASE"/>
    <property type="match status" value="1"/>
</dbReference>
<dbReference type="PROSITE" id="PS51167">
    <property type="entry name" value="CHORISMATE_MUT_1"/>
    <property type="match status" value="1"/>
</dbReference>
<organism evidence="3 4">
    <name type="scientific">Alkalicoccobacillus plakortidis</name>
    <dbReference type="NCBI Taxonomy" id="444060"/>
    <lineage>
        <taxon>Bacteria</taxon>
        <taxon>Bacillati</taxon>
        <taxon>Bacillota</taxon>
        <taxon>Bacilli</taxon>
        <taxon>Bacillales</taxon>
        <taxon>Bacillaceae</taxon>
        <taxon>Alkalicoccobacillus</taxon>
    </lineage>
</organism>
<comment type="catalytic activity">
    <reaction evidence="2">
        <text>chorismate = prephenate</text>
        <dbReference type="Rhea" id="RHEA:13897"/>
        <dbReference type="ChEBI" id="CHEBI:29748"/>
        <dbReference type="ChEBI" id="CHEBI:29934"/>
        <dbReference type="EC" id="5.4.99.5"/>
    </reaction>
</comment>
<dbReference type="EMBL" id="JAMQJY010000001">
    <property type="protein sequence ID" value="MCM2674338.1"/>
    <property type="molecule type" value="Genomic_DNA"/>
</dbReference>
<reference evidence="3" key="1">
    <citation type="submission" date="2022-06" db="EMBL/GenBank/DDBJ databases">
        <title>Alkalicoccobacillus porphyridii sp. nov., isolated from a marine red alga, Porphyridium purpureum and reclassification of Shouchella plakortidis and Shouchella gibsonii as Alkalicoccobacillus plakortidis comb. nov. and Alkalicoccobacillus gibsonii comb. nov.</title>
        <authorList>
            <person name="Kim K.H."/>
            <person name="Lee J.K."/>
            <person name="Han D.M."/>
            <person name="Baek J.H."/>
            <person name="Jeon C.O."/>
        </authorList>
    </citation>
    <scope>NUCLEOTIDE SEQUENCE</scope>
    <source>
        <strain evidence="3">DSM 19153</strain>
    </source>
</reference>
<evidence type="ECO:0000256" key="1">
    <source>
        <dbReference type="NCBIfam" id="TIGR01796"/>
    </source>
</evidence>
<name>A0ABT0XG63_9BACI</name>
<protein>
    <recommendedName>
        <fullName evidence="1 2">chorismate mutase</fullName>
        <ecNumber evidence="1 2">5.4.99.5</ecNumber>
    </recommendedName>
</protein>
<dbReference type="CDD" id="cd02185">
    <property type="entry name" value="AroH"/>
    <property type="match status" value="1"/>
</dbReference>
<gene>
    <name evidence="3" type="primary">aroH</name>
    <name evidence="3" type="ORF">NDM98_01600</name>
</gene>
<dbReference type="InterPro" id="IPR008243">
    <property type="entry name" value="Chorismate_mutase_AroH"/>
</dbReference>
<dbReference type="PANTHER" id="PTHR21164:SF0">
    <property type="entry name" value="CHORISMATE MUTASE AROH"/>
    <property type="match status" value="1"/>
</dbReference>
<dbReference type="RefSeq" id="WP_251603829.1">
    <property type="nucleotide sequence ID" value="NZ_JAMQJY010000001.1"/>
</dbReference>
<keyword evidence="2" id="KW-0028">Amino-acid biosynthesis</keyword>
<dbReference type="InterPro" id="IPR035959">
    <property type="entry name" value="RutC-like_sf"/>
</dbReference>
<keyword evidence="2 3" id="KW-0413">Isomerase</keyword>
<dbReference type="GO" id="GO:0004106">
    <property type="term" value="F:chorismate mutase activity"/>
    <property type="evidence" value="ECO:0007669"/>
    <property type="project" value="UniProtKB-EC"/>
</dbReference>
<evidence type="ECO:0000313" key="3">
    <source>
        <dbReference type="EMBL" id="MCM2674338.1"/>
    </source>
</evidence>